<proteinExistence type="predicted"/>
<reference evidence="4" key="1">
    <citation type="submission" date="2019-09" db="EMBL/GenBank/DDBJ databases">
        <title>Mumia zhuanghuii sp. nov. isolated from the intestinal contents of plateau pika (Ochotona curzoniae) in the Qinghai-Tibet plateau of China.</title>
        <authorList>
            <person name="Tian Z."/>
        </authorList>
    </citation>
    <scope>NUCLEOTIDE SEQUENCE [LARGE SCALE GENOMIC DNA]</scope>
    <source>
        <strain evidence="4">L-033</strain>
    </source>
</reference>
<evidence type="ECO:0000259" key="2">
    <source>
        <dbReference type="Pfam" id="PF13229"/>
    </source>
</evidence>
<gene>
    <name evidence="3" type="ORF">F6B40_12045</name>
</gene>
<dbReference type="Proteomes" id="UP000326838">
    <property type="component" value="Unassembled WGS sequence"/>
</dbReference>
<dbReference type="Gene3D" id="2.160.20.10">
    <property type="entry name" value="Single-stranded right-handed beta-helix, Pectin lyase-like"/>
    <property type="match status" value="1"/>
</dbReference>
<feature type="region of interest" description="Disordered" evidence="1">
    <location>
        <begin position="1"/>
        <end position="226"/>
    </location>
</feature>
<feature type="compositionally biased region" description="Basic residues" evidence="1">
    <location>
        <begin position="96"/>
        <end position="110"/>
    </location>
</feature>
<dbReference type="SMART" id="SM00710">
    <property type="entry name" value="PbH1"/>
    <property type="match status" value="6"/>
</dbReference>
<dbReference type="InterPro" id="IPR006626">
    <property type="entry name" value="PbH1"/>
</dbReference>
<dbReference type="InterPro" id="IPR012334">
    <property type="entry name" value="Pectin_lyas_fold"/>
</dbReference>
<dbReference type="Pfam" id="PF13229">
    <property type="entry name" value="Beta_helix"/>
    <property type="match status" value="1"/>
</dbReference>
<keyword evidence="4" id="KW-1185">Reference proteome</keyword>
<feature type="compositionally biased region" description="Pro residues" evidence="1">
    <location>
        <begin position="13"/>
        <end position="26"/>
    </location>
</feature>
<accession>A0A5N0TCK1</accession>
<feature type="domain" description="Right handed beta helix" evidence="2">
    <location>
        <begin position="329"/>
        <end position="413"/>
    </location>
</feature>
<evidence type="ECO:0000256" key="1">
    <source>
        <dbReference type="SAM" id="MobiDB-lite"/>
    </source>
</evidence>
<dbReference type="SUPFAM" id="SSF51126">
    <property type="entry name" value="Pectin lyase-like"/>
    <property type="match status" value="1"/>
</dbReference>
<dbReference type="EMBL" id="VYUY01000015">
    <property type="protein sequence ID" value="KAA9132408.1"/>
    <property type="molecule type" value="Genomic_DNA"/>
</dbReference>
<feature type="compositionally biased region" description="Low complexity" evidence="1">
    <location>
        <begin position="58"/>
        <end position="70"/>
    </location>
</feature>
<feature type="compositionally biased region" description="Basic residues" evidence="1">
    <location>
        <begin position="186"/>
        <end position="212"/>
    </location>
</feature>
<evidence type="ECO:0000313" key="3">
    <source>
        <dbReference type="EMBL" id="KAA9132408.1"/>
    </source>
</evidence>
<organism evidence="3 4">
    <name type="scientific">Microbacterium caowuchunii</name>
    <dbReference type="NCBI Taxonomy" id="2614638"/>
    <lineage>
        <taxon>Bacteria</taxon>
        <taxon>Bacillati</taxon>
        <taxon>Actinomycetota</taxon>
        <taxon>Actinomycetes</taxon>
        <taxon>Micrococcales</taxon>
        <taxon>Microbacteriaceae</taxon>
        <taxon>Microbacterium</taxon>
    </lineage>
</organism>
<dbReference type="InterPro" id="IPR039448">
    <property type="entry name" value="Beta_helix"/>
</dbReference>
<protein>
    <recommendedName>
        <fullName evidence="2">Right handed beta helix domain-containing protein</fullName>
    </recommendedName>
</protein>
<evidence type="ECO:0000313" key="4">
    <source>
        <dbReference type="Proteomes" id="UP000326838"/>
    </source>
</evidence>
<sequence length="554" mass="58938">MTGARRIGNPPRRAVPPPRGTPPHPGGLPRAAHTAHRHAPPYVPPRSRTGHRRPPRPTSATRRPARAPNPAHHPAPLRPRSAHPSPLGSTTTPGHPAHRRLPPARLRRSSSHAARYPDTSARWGAQQRGPAYVHELSTDRGRRRRLRRPHDGVPRHRAGRLDALGQHREPHRPPIHHARADEPVTPRRRPRHHRLHRRRPPSGGAHRGRVHAPRSVTPPLRHGGATSLRAPRATAAGLVALLALLVAGCTPAAPAPTPCTPGAEVVGPTTQDLQRALDDARPGDVLQLGETTYRGNIVITASGTDPQPITVCGSAGSTLDGGDTGGGYALHLDGASNWVLTGFAVRGGAKGIVLDNASHNDLRGLEVSNTGEEAIHLRAGSSDNTIRDSSIRDTGRNDAEIGEGIYIGSAQSNWCRYTDCAPDASDRNTITGTTITTTTAEAIDVKEGTTGTVIRGNTLAIAHDATVDSVVDLKGDDIVFERNRLTVGTGTGVQVHNIVDDWGAGIRIRNNTFTADHDRVLIEVVGRARGLGTVVGCDNVRDSGGTARSTMACI</sequence>
<comment type="caution">
    <text evidence="3">The sequence shown here is derived from an EMBL/GenBank/DDBJ whole genome shotgun (WGS) entry which is preliminary data.</text>
</comment>
<feature type="compositionally biased region" description="Low complexity" evidence="1">
    <location>
        <begin position="78"/>
        <end position="87"/>
    </location>
</feature>
<name>A0A5N0TCK1_9MICO</name>
<feature type="compositionally biased region" description="Basic and acidic residues" evidence="1">
    <location>
        <begin position="165"/>
        <end position="185"/>
    </location>
</feature>
<dbReference type="InterPro" id="IPR011050">
    <property type="entry name" value="Pectin_lyase_fold/virulence"/>
</dbReference>
<dbReference type="AlphaFoldDB" id="A0A5N0TCK1"/>